<evidence type="ECO:0000256" key="17">
    <source>
        <dbReference type="SAM" id="SignalP"/>
    </source>
</evidence>
<keyword evidence="7" id="KW-0560">Oxidoreductase</keyword>
<dbReference type="PROSITE" id="PS00562">
    <property type="entry name" value="CBM1_1"/>
    <property type="match status" value="1"/>
</dbReference>
<evidence type="ECO:0000256" key="1">
    <source>
        <dbReference type="ARBA" id="ARBA00001973"/>
    </source>
</evidence>
<comment type="caution">
    <text evidence="19">The sequence shown here is derived from an EMBL/GenBank/DDBJ whole genome shotgun (WGS) entry which is preliminary data.</text>
</comment>
<protein>
    <recommendedName>
        <fullName evidence="15">AA9 family lytic polysaccharide monooxygenase</fullName>
        <ecNumber evidence="15">1.14.99.56</ecNumber>
    </recommendedName>
    <alternativeName>
        <fullName evidence="15">Endo-beta-1,4-glucanase</fullName>
    </alternativeName>
    <alternativeName>
        <fullName evidence="15">Glycosyl hydrolase 61 family protein</fullName>
    </alternativeName>
</protein>
<dbReference type="InterPro" id="IPR005103">
    <property type="entry name" value="AA9_LPMO"/>
</dbReference>
<comment type="cofactor">
    <cofactor evidence="1">
        <name>Cu(2+)</name>
        <dbReference type="ChEBI" id="CHEBI:29036"/>
    </cofactor>
</comment>
<keyword evidence="11 15" id="KW-0119">Carbohydrate metabolism</keyword>
<evidence type="ECO:0000256" key="6">
    <source>
        <dbReference type="ARBA" id="ARBA00023001"/>
    </source>
</evidence>
<dbReference type="CDD" id="cd21175">
    <property type="entry name" value="LPMO_AA9"/>
    <property type="match status" value="1"/>
</dbReference>
<dbReference type="GO" id="GO:0030248">
    <property type="term" value="F:cellulose binding"/>
    <property type="evidence" value="ECO:0007669"/>
    <property type="project" value="UniProtKB-UniRule"/>
</dbReference>
<dbReference type="OrthoDB" id="2525337at2759"/>
<feature type="domain" description="CBM1" evidence="18">
    <location>
        <begin position="296"/>
        <end position="332"/>
    </location>
</feature>
<dbReference type="GO" id="GO:0008810">
    <property type="term" value="F:cellulase activity"/>
    <property type="evidence" value="ECO:0007669"/>
    <property type="project" value="UniProtKB-UniRule"/>
</dbReference>
<dbReference type="EMBL" id="NESQ01000550">
    <property type="protein sequence ID" value="PUU72392.1"/>
    <property type="molecule type" value="Genomic_DNA"/>
</dbReference>
<keyword evidence="20" id="KW-1185">Reference proteome</keyword>
<dbReference type="Pfam" id="PF00734">
    <property type="entry name" value="CBM_1"/>
    <property type="match status" value="1"/>
</dbReference>
<comment type="subcellular location">
    <subcellularLocation>
        <location evidence="2 15">Secreted</location>
    </subcellularLocation>
</comment>
<dbReference type="Proteomes" id="UP000244722">
    <property type="component" value="Unassembled WGS sequence"/>
</dbReference>
<dbReference type="GO" id="GO:0030245">
    <property type="term" value="P:cellulose catabolic process"/>
    <property type="evidence" value="ECO:0007669"/>
    <property type="project" value="UniProtKB-UniRule"/>
</dbReference>
<evidence type="ECO:0000256" key="10">
    <source>
        <dbReference type="ARBA" id="ARBA00023157"/>
    </source>
</evidence>
<dbReference type="SUPFAM" id="SSF57180">
    <property type="entry name" value="Cellulose-binding domain"/>
    <property type="match status" value="1"/>
</dbReference>
<dbReference type="STRING" id="42251.A0A2T6ZA67"/>
<accession>A0A2T6ZA67</accession>
<keyword evidence="5 17" id="KW-0732">Signal</keyword>
<gene>
    <name evidence="19" type="ORF">B9Z19DRAFT_1137746</name>
</gene>
<keyword evidence="9" id="KW-0503">Monooxygenase</keyword>
<dbReference type="GO" id="GO:0004497">
    <property type="term" value="F:monooxygenase activity"/>
    <property type="evidence" value="ECO:0007669"/>
    <property type="project" value="UniProtKB-KW"/>
</dbReference>
<evidence type="ECO:0000256" key="7">
    <source>
        <dbReference type="ARBA" id="ARBA00023002"/>
    </source>
</evidence>
<keyword evidence="4" id="KW-0479">Metal-binding</keyword>
<keyword evidence="3 15" id="KW-0964">Secreted</keyword>
<dbReference type="AlphaFoldDB" id="A0A2T6ZA67"/>
<dbReference type="PANTHER" id="PTHR33353:SF17">
    <property type="entry name" value="ENDO-BETA-1,4-GLUCANASE D"/>
    <property type="match status" value="1"/>
</dbReference>
<keyword evidence="12 15" id="KW-0624">Polysaccharide degradation</keyword>
<evidence type="ECO:0000256" key="9">
    <source>
        <dbReference type="ARBA" id="ARBA00023033"/>
    </source>
</evidence>
<comment type="similarity">
    <text evidence="13">Belongs to the polysaccharide monooxygenase AA9 family.</text>
</comment>
<dbReference type="SMART" id="SM00236">
    <property type="entry name" value="fCBD"/>
    <property type="match status" value="1"/>
</dbReference>
<evidence type="ECO:0000313" key="19">
    <source>
        <dbReference type="EMBL" id="PUU72392.1"/>
    </source>
</evidence>
<feature type="signal peptide" evidence="17">
    <location>
        <begin position="1"/>
        <end position="20"/>
    </location>
</feature>
<dbReference type="Pfam" id="PF03443">
    <property type="entry name" value="AA9"/>
    <property type="match status" value="1"/>
</dbReference>
<comment type="function">
    <text evidence="15">Lytic polysaccharide monooxygenase (LMPO) that depolymerizes crystalline and amorphous polysaccharides via the oxidation of scissile alpha- or beta-(1-4)-glycosidic bonds, yielding C1 and/or C4 oxidation products. Catalysis by LPMOs requires the reduction of the active-site copper from Cu(II) to Cu(I) by a reducing agent and H(2)O(2) or O(2) as a cosubstrate.</text>
</comment>
<evidence type="ECO:0000256" key="5">
    <source>
        <dbReference type="ARBA" id="ARBA00022729"/>
    </source>
</evidence>
<evidence type="ECO:0000256" key="12">
    <source>
        <dbReference type="ARBA" id="ARBA00023326"/>
    </source>
</evidence>
<dbReference type="PROSITE" id="PS51164">
    <property type="entry name" value="CBM1_2"/>
    <property type="match status" value="1"/>
</dbReference>
<comment type="domain">
    <text evidence="15">Has a modular structure: an endo-beta-1,4-glucanase catalytic module at the N-terminus, a linker rich in serines and threonines, and a C-terminal carbohydrate-binding module (CBM).</text>
</comment>
<dbReference type="EC" id="1.14.99.56" evidence="15"/>
<evidence type="ECO:0000256" key="2">
    <source>
        <dbReference type="ARBA" id="ARBA00004613"/>
    </source>
</evidence>
<evidence type="ECO:0000313" key="20">
    <source>
        <dbReference type="Proteomes" id="UP000244722"/>
    </source>
</evidence>
<comment type="catalytic activity">
    <reaction evidence="14 15">
        <text>[(1-&gt;4)-beta-D-glucosyl]n+m + reduced acceptor + O2 = 4-dehydro-beta-D-glucosyl-[(1-&gt;4)-beta-D-glucosyl]n-1 + [(1-&gt;4)-beta-D-glucosyl]m + acceptor + H2O.</text>
        <dbReference type="EC" id="1.14.99.56"/>
    </reaction>
</comment>
<evidence type="ECO:0000256" key="14">
    <source>
        <dbReference type="ARBA" id="ARBA00045077"/>
    </source>
</evidence>
<dbReference type="InterPro" id="IPR000254">
    <property type="entry name" value="CBD"/>
</dbReference>
<evidence type="ECO:0000256" key="4">
    <source>
        <dbReference type="ARBA" id="ARBA00022723"/>
    </source>
</evidence>
<evidence type="ECO:0000256" key="15">
    <source>
        <dbReference type="RuleBase" id="RU368122"/>
    </source>
</evidence>
<feature type="chain" id="PRO_5015539059" description="AA9 family lytic polysaccharide monooxygenase" evidence="17">
    <location>
        <begin position="21"/>
        <end position="332"/>
    </location>
</feature>
<keyword evidence="8" id="KW-0186">Copper</keyword>
<evidence type="ECO:0000256" key="8">
    <source>
        <dbReference type="ARBA" id="ARBA00023008"/>
    </source>
</evidence>
<dbReference type="InterPro" id="IPR035971">
    <property type="entry name" value="CBD_sf"/>
</dbReference>
<dbReference type="Gene3D" id="2.70.50.70">
    <property type="match status" value="1"/>
</dbReference>
<dbReference type="PANTHER" id="PTHR33353">
    <property type="entry name" value="PUTATIVE (AFU_ORTHOLOGUE AFUA_1G12560)-RELATED"/>
    <property type="match status" value="1"/>
</dbReference>
<evidence type="ECO:0000259" key="18">
    <source>
        <dbReference type="PROSITE" id="PS51164"/>
    </source>
</evidence>
<evidence type="ECO:0000256" key="16">
    <source>
        <dbReference type="SAM" id="MobiDB-lite"/>
    </source>
</evidence>
<sequence length="332" mass="34138">MVKSVYIFSAVAALIGAANAHTRVYGVYINDVFQGDGRSSYIRSPPSNSPVKDVSSTDIICNVANNVAPSSVTAAAGDKVTFEWYHDNRGDDIIDLSHKGPITVYIAPAASQGAGNVWTKIAESGLSGGKWAVETLVANGGKHSVTLPSALAAGDYLLRAEIIALHEADTDYTVNPARGAQFYPSCSQFKITGSGTVTPPGTFGFVGGYSHADPGILFNLYGGATSYSIPGPAVWDGKTGGPVPVPSTVASSTVPTATSTPAVPAATSVSTPARTSSTVAPTATPSVTKPASGISDTVPKYYQCGGKLYTGGTNCIAGTKCTFQNEYYSQCL</sequence>
<proteinExistence type="inferred from homology"/>
<keyword evidence="19" id="KW-0378">Hydrolase</keyword>
<dbReference type="InterPro" id="IPR049892">
    <property type="entry name" value="AA9"/>
</dbReference>
<evidence type="ECO:0000256" key="3">
    <source>
        <dbReference type="ARBA" id="ARBA00022525"/>
    </source>
</evidence>
<evidence type="ECO:0000256" key="11">
    <source>
        <dbReference type="ARBA" id="ARBA00023277"/>
    </source>
</evidence>
<organism evidence="19 20">
    <name type="scientific">Tuber borchii</name>
    <name type="common">White truffle</name>
    <dbReference type="NCBI Taxonomy" id="42251"/>
    <lineage>
        <taxon>Eukaryota</taxon>
        <taxon>Fungi</taxon>
        <taxon>Dikarya</taxon>
        <taxon>Ascomycota</taxon>
        <taxon>Pezizomycotina</taxon>
        <taxon>Pezizomycetes</taxon>
        <taxon>Pezizales</taxon>
        <taxon>Tuberaceae</taxon>
        <taxon>Tuber</taxon>
    </lineage>
</organism>
<name>A0A2T6ZA67_TUBBO</name>
<dbReference type="GO" id="GO:0005576">
    <property type="term" value="C:extracellular region"/>
    <property type="evidence" value="ECO:0007669"/>
    <property type="project" value="UniProtKB-SubCell"/>
</dbReference>
<keyword evidence="10 15" id="KW-1015">Disulfide bond</keyword>
<reference evidence="19 20" key="1">
    <citation type="submission" date="2017-04" db="EMBL/GenBank/DDBJ databases">
        <title>Draft genome sequence of Tuber borchii Vittad., a whitish edible truffle.</title>
        <authorList>
            <consortium name="DOE Joint Genome Institute"/>
            <person name="Murat C."/>
            <person name="Kuo A."/>
            <person name="Barry K.W."/>
            <person name="Clum A."/>
            <person name="Dockter R.B."/>
            <person name="Fauchery L."/>
            <person name="Iotti M."/>
            <person name="Kohler A."/>
            <person name="Labutti K."/>
            <person name="Lindquist E.A."/>
            <person name="Lipzen A."/>
            <person name="Ohm R.A."/>
            <person name="Wang M."/>
            <person name="Grigoriev I.V."/>
            <person name="Zambonelli A."/>
            <person name="Martin F.M."/>
        </authorList>
    </citation>
    <scope>NUCLEOTIDE SEQUENCE [LARGE SCALE GENOMIC DNA]</scope>
    <source>
        <strain evidence="19 20">Tbo3840</strain>
    </source>
</reference>
<evidence type="ECO:0000256" key="13">
    <source>
        <dbReference type="ARBA" id="ARBA00044502"/>
    </source>
</evidence>
<dbReference type="GO" id="GO:0046872">
    <property type="term" value="F:metal ion binding"/>
    <property type="evidence" value="ECO:0007669"/>
    <property type="project" value="UniProtKB-KW"/>
</dbReference>
<keyword evidence="6 15" id="KW-0136">Cellulose degradation</keyword>
<feature type="region of interest" description="Disordered" evidence="16">
    <location>
        <begin position="248"/>
        <end position="291"/>
    </location>
</feature>